<organism evidence="1 2">
    <name type="scientific">Pyricularia grisea</name>
    <name type="common">Crabgrass-specific blast fungus</name>
    <name type="synonym">Magnaporthe grisea</name>
    <dbReference type="NCBI Taxonomy" id="148305"/>
    <lineage>
        <taxon>Eukaryota</taxon>
        <taxon>Fungi</taxon>
        <taxon>Dikarya</taxon>
        <taxon>Ascomycota</taxon>
        <taxon>Pezizomycotina</taxon>
        <taxon>Sordariomycetes</taxon>
        <taxon>Sordariomycetidae</taxon>
        <taxon>Magnaporthales</taxon>
        <taxon>Pyriculariaceae</taxon>
        <taxon>Pyricularia</taxon>
    </lineage>
</organism>
<dbReference type="KEGG" id="pgri:PgNI_09352"/>
<keyword evidence="1" id="KW-1185">Reference proteome</keyword>
<reference evidence="2" key="1">
    <citation type="journal article" date="2019" name="Mol. Biol. Evol.">
        <title>Blast fungal genomes show frequent chromosomal changes, gene gains and losses, and effector gene turnover.</title>
        <authorList>
            <person name="Gomez Luciano L.B."/>
            <person name="Jason Tsai I."/>
            <person name="Chuma I."/>
            <person name="Tosa Y."/>
            <person name="Chen Y.H."/>
            <person name="Li J.Y."/>
            <person name="Li M.Y."/>
            <person name="Jade Lu M.Y."/>
            <person name="Nakayashiki H."/>
            <person name="Li W.H."/>
        </authorList>
    </citation>
    <scope>NUCLEOTIDE SEQUENCE</scope>
    <source>
        <strain evidence="2">NI907</strain>
    </source>
</reference>
<protein>
    <submittedName>
        <fullName evidence="2">Uncharacterized protein</fullName>
    </submittedName>
</protein>
<name>A0A6P8ARF3_PYRGI</name>
<sequence length="67" mass="7638">MAKRLRFTLGWESPSNSNTQEEVAFALVSKLKEAWWRLPGWRRSGVGVECPGSVMACRKSYHGTHCR</sequence>
<dbReference type="AlphaFoldDB" id="A0A6P8ARF3"/>
<dbReference type="RefSeq" id="XP_030977467.1">
    <property type="nucleotide sequence ID" value="XM_031129336.1"/>
</dbReference>
<gene>
    <name evidence="2" type="ORF">PgNI_09352</name>
</gene>
<reference evidence="2" key="3">
    <citation type="submission" date="2025-08" db="UniProtKB">
        <authorList>
            <consortium name="RefSeq"/>
        </authorList>
    </citation>
    <scope>IDENTIFICATION</scope>
    <source>
        <strain evidence="2">NI907</strain>
    </source>
</reference>
<reference evidence="2" key="2">
    <citation type="submission" date="2019-10" db="EMBL/GenBank/DDBJ databases">
        <authorList>
            <consortium name="NCBI Genome Project"/>
        </authorList>
    </citation>
    <scope>NUCLEOTIDE SEQUENCE</scope>
    <source>
        <strain evidence="2">NI907</strain>
    </source>
</reference>
<dbReference type="GeneID" id="41964244"/>
<dbReference type="Proteomes" id="UP000515153">
    <property type="component" value="Unplaced"/>
</dbReference>
<proteinExistence type="predicted"/>
<accession>A0A6P8ARF3</accession>
<evidence type="ECO:0000313" key="2">
    <source>
        <dbReference type="RefSeq" id="XP_030977467.1"/>
    </source>
</evidence>
<evidence type="ECO:0000313" key="1">
    <source>
        <dbReference type="Proteomes" id="UP000515153"/>
    </source>
</evidence>